<dbReference type="Gene3D" id="3.40.50.150">
    <property type="entry name" value="Vaccinia Virus protein VP39"/>
    <property type="match status" value="1"/>
</dbReference>
<name>A0A419I4N2_9PSEU</name>
<proteinExistence type="predicted"/>
<keyword evidence="2" id="KW-0489">Methyltransferase</keyword>
<evidence type="ECO:0000313" key="2">
    <source>
        <dbReference type="EMBL" id="RJQ85454.1"/>
    </source>
</evidence>
<dbReference type="RefSeq" id="WP_120023793.1">
    <property type="nucleotide sequence ID" value="NZ_QZFV01000078.1"/>
</dbReference>
<reference evidence="2 3" key="1">
    <citation type="submission" date="2018-09" db="EMBL/GenBank/DDBJ databases">
        <title>YIM PH 21725 draft genome.</title>
        <authorList>
            <person name="Miao C."/>
        </authorList>
    </citation>
    <scope>NUCLEOTIDE SEQUENCE [LARGE SCALE GENOMIC DNA]</scope>
    <source>
        <strain evidence="3">YIM PH21725</strain>
    </source>
</reference>
<protein>
    <submittedName>
        <fullName evidence="2">Methyltransferase domain-containing protein</fullName>
    </submittedName>
</protein>
<dbReference type="GO" id="GO:0032259">
    <property type="term" value="P:methylation"/>
    <property type="evidence" value="ECO:0007669"/>
    <property type="project" value="UniProtKB-KW"/>
</dbReference>
<dbReference type="InterPro" id="IPR029063">
    <property type="entry name" value="SAM-dependent_MTases_sf"/>
</dbReference>
<sequence length="275" mass="29952">MNLIDVAAVAHAMAAGVASPGIQLVQTRFRAGLVESWDIRPGDRVLEIGCGQGDMTAVLAAAVGERGQVTGVDIADPAYGAPITLGESAEFLRATPFGDRIDMRFGFDVLTETFPDDTFDHVVLSQCSWYFASLDQLRAILARVRPWARQLGFAEWDLRPTSHGQLAHLLAVQIQGMIEATGERGDGNVRTPFSCQRLLAVLEETGWQASGPRTIDTTGMHDAAWEITVCHDVVEERLHTVPAPMRDLIQSHVDMLETVTSNNEALPVYSVTATR</sequence>
<dbReference type="SUPFAM" id="SSF53335">
    <property type="entry name" value="S-adenosyl-L-methionine-dependent methyltransferases"/>
    <property type="match status" value="1"/>
</dbReference>
<keyword evidence="3" id="KW-1185">Reference proteome</keyword>
<keyword evidence="2" id="KW-0808">Transferase</keyword>
<dbReference type="AlphaFoldDB" id="A0A419I4N2"/>
<dbReference type="InterPro" id="IPR041698">
    <property type="entry name" value="Methyltransf_25"/>
</dbReference>
<organism evidence="2 3">
    <name type="scientific">Amycolatopsis panacis</name>
    <dbReference type="NCBI Taxonomy" id="2340917"/>
    <lineage>
        <taxon>Bacteria</taxon>
        <taxon>Bacillati</taxon>
        <taxon>Actinomycetota</taxon>
        <taxon>Actinomycetes</taxon>
        <taxon>Pseudonocardiales</taxon>
        <taxon>Pseudonocardiaceae</taxon>
        <taxon>Amycolatopsis</taxon>
    </lineage>
</organism>
<feature type="domain" description="Methyltransferase" evidence="1">
    <location>
        <begin position="45"/>
        <end position="148"/>
    </location>
</feature>
<dbReference type="GO" id="GO:0008168">
    <property type="term" value="F:methyltransferase activity"/>
    <property type="evidence" value="ECO:0007669"/>
    <property type="project" value="UniProtKB-KW"/>
</dbReference>
<evidence type="ECO:0000259" key="1">
    <source>
        <dbReference type="Pfam" id="PF13649"/>
    </source>
</evidence>
<dbReference type="OrthoDB" id="9777638at2"/>
<evidence type="ECO:0000313" key="3">
    <source>
        <dbReference type="Proteomes" id="UP000285112"/>
    </source>
</evidence>
<gene>
    <name evidence="2" type="ORF">D5S19_13785</name>
</gene>
<dbReference type="CDD" id="cd02440">
    <property type="entry name" value="AdoMet_MTases"/>
    <property type="match status" value="1"/>
</dbReference>
<comment type="caution">
    <text evidence="2">The sequence shown here is derived from an EMBL/GenBank/DDBJ whole genome shotgun (WGS) entry which is preliminary data.</text>
</comment>
<dbReference type="EMBL" id="QZFV01000078">
    <property type="protein sequence ID" value="RJQ85454.1"/>
    <property type="molecule type" value="Genomic_DNA"/>
</dbReference>
<accession>A0A419I4N2</accession>
<dbReference type="Proteomes" id="UP000285112">
    <property type="component" value="Unassembled WGS sequence"/>
</dbReference>
<dbReference type="Pfam" id="PF13649">
    <property type="entry name" value="Methyltransf_25"/>
    <property type="match status" value="1"/>
</dbReference>